<feature type="compositionally biased region" description="Basic and acidic residues" evidence="1">
    <location>
        <begin position="1"/>
        <end position="10"/>
    </location>
</feature>
<feature type="compositionally biased region" description="Low complexity" evidence="1">
    <location>
        <begin position="11"/>
        <end position="23"/>
    </location>
</feature>
<feature type="region of interest" description="Disordered" evidence="1">
    <location>
        <begin position="1"/>
        <end position="141"/>
    </location>
</feature>
<feature type="compositionally biased region" description="Low complexity" evidence="1">
    <location>
        <begin position="108"/>
        <end position="141"/>
    </location>
</feature>
<dbReference type="AlphaFoldDB" id="A0AAU2GU24"/>
<protein>
    <submittedName>
        <fullName evidence="2">Uncharacterized protein</fullName>
    </submittedName>
</protein>
<name>A0AAU2GU24_9ACTN</name>
<gene>
    <name evidence="2" type="ORF">OHV25_07115</name>
</gene>
<dbReference type="EMBL" id="CP108253">
    <property type="protein sequence ID" value="WTU39358.1"/>
    <property type="molecule type" value="Genomic_DNA"/>
</dbReference>
<evidence type="ECO:0000313" key="2">
    <source>
        <dbReference type="EMBL" id="WTU39358.1"/>
    </source>
</evidence>
<evidence type="ECO:0000256" key="1">
    <source>
        <dbReference type="SAM" id="MobiDB-lite"/>
    </source>
</evidence>
<sequence length="141" mass="15381">MTERQERWGAHGEAGTAEEGAAGCQAPWQPLPTIGKVGPGRAAAGRIDPQRTTLAPVLPVGRRRRESPPHRATPPHRKSRQRYESRHQRKSPYQRTSWQWYELHRRPGAVGRPAPRPYGGPAAPEPAALTAAATPLAAPSV</sequence>
<reference evidence="2" key="1">
    <citation type="submission" date="2022-10" db="EMBL/GenBank/DDBJ databases">
        <title>The complete genomes of actinobacterial strains from the NBC collection.</title>
        <authorList>
            <person name="Joergensen T.S."/>
            <person name="Alvarez Arevalo M."/>
            <person name="Sterndorff E.B."/>
            <person name="Faurdal D."/>
            <person name="Vuksanovic O."/>
            <person name="Mourched A.-S."/>
            <person name="Charusanti P."/>
            <person name="Shaw S."/>
            <person name="Blin K."/>
            <person name="Weber T."/>
        </authorList>
    </citation>
    <scope>NUCLEOTIDE SEQUENCE</scope>
    <source>
        <strain evidence="2">NBC_00060</strain>
    </source>
</reference>
<proteinExistence type="predicted"/>
<accession>A0AAU2GU24</accession>
<organism evidence="2">
    <name type="scientific">Streptomyces sp. NBC_00060</name>
    <dbReference type="NCBI Taxonomy" id="2975636"/>
    <lineage>
        <taxon>Bacteria</taxon>
        <taxon>Bacillati</taxon>
        <taxon>Actinomycetota</taxon>
        <taxon>Actinomycetes</taxon>
        <taxon>Kitasatosporales</taxon>
        <taxon>Streptomycetaceae</taxon>
        <taxon>Streptomyces</taxon>
    </lineage>
</organism>